<dbReference type="PANTHER" id="PTHR33371:SF16">
    <property type="entry name" value="MCE-FAMILY PROTEIN MCE3F"/>
    <property type="match status" value="1"/>
</dbReference>
<accession>A0ABX1JBF7</accession>
<reference evidence="3 4" key="1">
    <citation type="submission" date="2020-04" db="EMBL/GenBank/DDBJ databases">
        <title>Novel species.</title>
        <authorList>
            <person name="Teo W.F.A."/>
            <person name="Lipun K."/>
            <person name="Srisuk N."/>
            <person name="Duangmal K."/>
        </authorList>
    </citation>
    <scope>NUCLEOTIDE SEQUENCE [LARGE SCALE GENOMIC DNA]</scope>
    <source>
        <strain evidence="3 4">K13G38</strain>
    </source>
</reference>
<dbReference type="InterPro" id="IPR024516">
    <property type="entry name" value="Mce_C"/>
</dbReference>
<evidence type="ECO:0000259" key="2">
    <source>
        <dbReference type="Pfam" id="PF11887"/>
    </source>
</evidence>
<dbReference type="Proteomes" id="UP000715441">
    <property type="component" value="Unassembled WGS sequence"/>
</dbReference>
<evidence type="ECO:0000313" key="4">
    <source>
        <dbReference type="Proteomes" id="UP000715441"/>
    </source>
</evidence>
<dbReference type="Pfam" id="PF11887">
    <property type="entry name" value="Mce4_CUP1"/>
    <property type="match status" value="1"/>
</dbReference>
<comment type="caution">
    <text evidence="3">The sequence shown here is derived from an EMBL/GenBank/DDBJ whole genome shotgun (WGS) entry which is preliminary data.</text>
</comment>
<organism evidence="3 4">
    <name type="scientific">Amycolatopsis acididurans</name>
    <dbReference type="NCBI Taxonomy" id="2724524"/>
    <lineage>
        <taxon>Bacteria</taxon>
        <taxon>Bacillati</taxon>
        <taxon>Actinomycetota</taxon>
        <taxon>Actinomycetes</taxon>
        <taxon>Pseudonocardiales</taxon>
        <taxon>Pseudonocardiaceae</taxon>
        <taxon>Amycolatopsis</taxon>
    </lineage>
</organism>
<keyword evidence="4" id="KW-1185">Reference proteome</keyword>
<dbReference type="RefSeq" id="WP_168519274.1">
    <property type="nucleotide sequence ID" value="NZ_JAAXLS010000021.1"/>
</dbReference>
<proteinExistence type="predicted"/>
<name>A0ABX1JBF7_9PSEU</name>
<evidence type="ECO:0000313" key="3">
    <source>
        <dbReference type="EMBL" id="NKQ56229.1"/>
    </source>
</evidence>
<gene>
    <name evidence="3" type="ORF">HFP15_25455</name>
</gene>
<evidence type="ECO:0000259" key="1">
    <source>
        <dbReference type="Pfam" id="PF02470"/>
    </source>
</evidence>
<dbReference type="InterPro" id="IPR005693">
    <property type="entry name" value="Mce"/>
</dbReference>
<dbReference type="PANTHER" id="PTHR33371">
    <property type="entry name" value="INTERMEMBRANE PHOSPHOLIPID TRANSPORT SYSTEM BINDING PROTEIN MLAD-RELATED"/>
    <property type="match status" value="1"/>
</dbReference>
<feature type="domain" description="Mammalian cell entry C-terminal" evidence="2">
    <location>
        <begin position="121"/>
        <end position="284"/>
    </location>
</feature>
<dbReference type="InterPro" id="IPR052336">
    <property type="entry name" value="MlaD_Phospholipid_Transporter"/>
</dbReference>
<dbReference type="NCBIfam" id="TIGR00996">
    <property type="entry name" value="Mtu_fam_mce"/>
    <property type="match status" value="1"/>
</dbReference>
<feature type="domain" description="Mce/MlaD" evidence="1">
    <location>
        <begin position="38"/>
        <end position="113"/>
    </location>
</feature>
<dbReference type="EMBL" id="JAAXLS010000021">
    <property type="protein sequence ID" value="NKQ56229.1"/>
    <property type="molecule type" value="Genomic_DNA"/>
</dbReference>
<protein>
    <submittedName>
        <fullName evidence="3">MCE family protein</fullName>
    </submittedName>
</protein>
<dbReference type="Pfam" id="PF02470">
    <property type="entry name" value="MlaD"/>
    <property type="match status" value="1"/>
</dbReference>
<dbReference type="InterPro" id="IPR003399">
    <property type="entry name" value="Mce/MlaD"/>
</dbReference>
<sequence length="412" mass="42464">MFTTKHWVKLLVFGLIAVLSVGYAGGRYAGLDRLFGTRGYRVVAQLTDSGGIFTGAEVTYRGVAVGQVSALHVTPQGVSLDLDIDSGPAIPSDTEAVVADRSAVGEQYVDLRPNRDDGPYLGDGSVITTDRTALPIAPETVLASLDRFVSSVDPRSLRTVVGESYDAFHGTGPDLARLLDTAGAFTGEARRNLPQTTRLLADGRTVLATQQRQADDITAIASGLRAIAGQLRSSDPDLRTVIDQAPALSDEVESILVKSGSDLSVLTANLLTTAQITAVRTGAIEQQLVALPVISAFGPSVSANGEGRLGLVLNFFDPHSCTKGYESTPQRPANDVSEAPPNTLAYCAEPPGSGTDVRGAQNAPFAGKPAAVSQLSAAPAGAPDGRSQLPGVLGLAGTGVAAGIGRLLGLPG</sequence>